<dbReference type="AlphaFoldDB" id="A0A9R0IR27"/>
<sequence length="100" mass="11259">MMMTWSIKLAASLAGSFMESDATYPRLISLTGAFFTLKPTLSPGRASRRDSWCISTDFTSVVRRRAFQSFDRKKIDNSARLLDPSPLLSTSFLYGTEYNC</sequence>
<gene>
    <name evidence="2" type="primary">LOC110792499</name>
</gene>
<dbReference type="GeneID" id="110792499"/>
<dbReference type="OrthoDB" id="10062605at2759"/>
<keyword evidence="1" id="KW-1185">Reference proteome</keyword>
<reference evidence="2" key="2">
    <citation type="submission" date="2025-08" db="UniProtKB">
        <authorList>
            <consortium name="RefSeq"/>
        </authorList>
    </citation>
    <scope>IDENTIFICATION</scope>
    <source>
        <tissue evidence="2">Leaf</tissue>
    </source>
</reference>
<evidence type="ECO:0008006" key="3">
    <source>
        <dbReference type="Google" id="ProtNLM"/>
    </source>
</evidence>
<dbReference type="Proteomes" id="UP000813463">
    <property type="component" value="Chromosome 6"/>
</dbReference>
<evidence type="ECO:0000313" key="2">
    <source>
        <dbReference type="RefSeq" id="XP_021853008.1"/>
    </source>
</evidence>
<dbReference type="KEGG" id="soe:110792499"/>
<name>A0A9R0IR27_SPIOL</name>
<accession>A0A9R0IR27</accession>
<organism evidence="1 2">
    <name type="scientific">Spinacia oleracea</name>
    <name type="common">Spinach</name>
    <dbReference type="NCBI Taxonomy" id="3562"/>
    <lineage>
        <taxon>Eukaryota</taxon>
        <taxon>Viridiplantae</taxon>
        <taxon>Streptophyta</taxon>
        <taxon>Embryophyta</taxon>
        <taxon>Tracheophyta</taxon>
        <taxon>Spermatophyta</taxon>
        <taxon>Magnoliopsida</taxon>
        <taxon>eudicotyledons</taxon>
        <taxon>Gunneridae</taxon>
        <taxon>Pentapetalae</taxon>
        <taxon>Caryophyllales</taxon>
        <taxon>Chenopodiaceae</taxon>
        <taxon>Chenopodioideae</taxon>
        <taxon>Anserineae</taxon>
        <taxon>Spinacia</taxon>
    </lineage>
</organism>
<dbReference type="RefSeq" id="XP_021853008.1">
    <property type="nucleotide sequence ID" value="XM_021997316.2"/>
</dbReference>
<protein>
    <recommendedName>
        <fullName evidence="3">Secreted protein</fullName>
    </recommendedName>
</protein>
<proteinExistence type="predicted"/>
<evidence type="ECO:0000313" key="1">
    <source>
        <dbReference type="Proteomes" id="UP000813463"/>
    </source>
</evidence>
<reference evidence="1" key="1">
    <citation type="journal article" date="2021" name="Nat. Commun.">
        <title>Genomic analyses provide insights into spinach domestication and the genetic basis of agronomic traits.</title>
        <authorList>
            <person name="Cai X."/>
            <person name="Sun X."/>
            <person name="Xu C."/>
            <person name="Sun H."/>
            <person name="Wang X."/>
            <person name="Ge C."/>
            <person name="Zhang Z."/>
            <person name="Wang Q."/>
            <person name="Fei Z."/>
            <person name="Jiao C."/>
            <person name="Wang Q."/>
        </authorList>
    </citation>
    <scope>NUCLEOTIDE SEQUENCE [LARGE SCALE GENOMIC DNA]</scope>
    <source>
        <strain evidence="1">cv. Varoflay</strain>
    </source>
</reference>